<feature type="binding site" evidence="4">
    <location>
        <begin position="30"/>
        <end position="35"/>
    </location>
    <ligand>
        <name>substrate</name>
    </ligand>
</feature>
<dbReference type="PANTHER" id="PTHR12935:SF0">
    <property type="entry name" value="GAMMA-GLUTAMYLCYCLOTRANSFERASE"/>
    <property type="match status" value="1"/>
</dbReference>
<dbReference type="PANTHER" id="PTHR12935">
    <property type="entry name" value="GAMMA-GLUTAMYLCYCLOTRANSFERASE"/>
    <property type="match status" value="1"/>
</dbReference>
<evidence type="ECO:0000313" key="6">
    <source>
        <dbReference type="EnsemblProtists" id="EOD23174"/>
    </source>
</evidence>
<dbReference type="InterPro" id="IPR017939">
    <property type="entry name" value="G-Glutamylcylcotransferase"/>
</dbReference>
<dbReference type="EC" id="4.3.2.9" evidence="1"/>
<dbReference type="GO" id="GO:0003839">
    <property type="term" value="F:gamma-glutamylcyclotransferase activity"/>
    <property type="evidence" value="ECO:0007669"/>
    <property type="project" value="UniProtKB-EC"/>
</dbReference>
<keyword evidence="7" id="KW-1185">Reference proteome</keyword>
<feature type="compositionally biased region" description="Low complexity" evidence="5">
    <location>
        <begin position="336"/>
        <end position="347"/>
    </location>
</feature>
<dbReference type="RefSeq" id="XP_005775603.1">
    <property type="nucleotide sequence ID" value="XM_005775546.1"/>
</dbReference>
<evidence type="ECO:0000256" key="2">
    <source>
        <dbReference type="ARBA" id="ARBA00023239"/>
    </source>
</evidence>
<name>A0A0D3JI39_EMIH1</name>
<dbReference type="Gene3D" id="3.10.490.10">
    <property type="entry name" value="Gamma-glutamyl cyclotransferase-like"/>
    <property type="match status" value="1"/>
</dbReference>
<feature type="region of interest" description="Disordered" evidence="5">
    <location>
        <begin position="309"/>
        <end position="347"/>
    </location>
</feature>
<dbReference type="InterPro" id="IPR036568">
    <property type="entry name" value="GGCT-like_sf"/>
</dbReference>
<proteinExistence type="predicted"/>
<dbReference type="eggNOG" id="ENOG502S68V">
    <property type="taxonomic scope" value="Eukaryota"/>
</dbReference>
<feature type="active site" description="Proton acceptor" evidence="3">
    <location>
        <position position="107"/>
    </location>
</feature>
<dbReference type="InterPro" id="IPR013024">
    <property type="entry name" value="GGCT-like"/>
</dbReference>
<sequence length="347" mass="36570">MLPLQLSGLGLSASPRALPEGVSSGGVVRYFAFGSNLLRSKMDKRGETGVIACTAGVVPDHRLAFNMRMFPPLEPSMASIEPSPGEVCEGALYTLTRDGYEALWQSEGGGMERPGYEEVSVPVSVDGTIVQAVTLRAAPWMRLRRDAPPSARYKELIVQGAVELGLSDAYVSMLSALPAASPSPALRALATAHGVVAVLLLRLSAALGAPWARRVLAPAAFEKYVARISAVQEEQDAKEQACDGPPSGAKTGKTEPHRLTSVQKIEAAKAAGGSHGGGEYTPSGAIVGESEMLQSARLWVETQRRESELMINDADSSRRDSFQSSEEAGDAPAPEGGWFSSFFGGGP</sequence>
<dbReference type="Proteomes" id="UP000013827">
    <property type="component" value="Unassembled WGS sequence"/>
</dbReference>
<dbReference type="KEGG" id="ehx:EMIHUDRAFT_447862"/>
<dbReference type="SUPFAM" id="SSF110857">
    <property type="entry name" value="Gamma-glutamyl cyclotransferase-like"/>
    <property type="match status" value="1"/>
</dbReference>
<dbReference type="CDD" id="cd06661">
    <property type="entry name" value="GGCT_like"/>
    <property type="match status" value="1"/>
</dbReference>
<keyword evidence="2" id="KW-0456">Lyase</keyword>
<dbReference type="PaxDb" id="2903-EOD23174"/>
<feature type="region of interest" description="Disordered" evidence="5">
    <location>
        <begin position="234"/>
        <end position="257"/>
    </location>
</feature>
<dbReference type="GeneID" id="17268721"/>
<dbReference type="EnsemblProtists" id="EOD23174">
    <property type="protein sequence ID" value="EOD23174"/>
    <property type="gene ID" value="EMIHUDRAFT_447862"/>
</dbReference>
<evidence type="ECO:0000313" key="7">
    <source>
        <dbReference type="Proteomes" id="UP000013827"/>
    </source>
</evidence>
<evidence type="ECO:0000256" key="4">
    <source>
        <dbReference type="PIRSR" id="PIRSR617939-2"/>
    </source>
</evidence>
<dbReference type="Pfam" id="PF13772">
    <property type="entry name" value="AIG2_2"/>
    <property type="match status" value="1"/>
</dbReference>
<organism evidence="6 7">
    <name type="scientific">Emiliania huxleyi (strain CCMP1516)</name>
    <dbReference type="NCBI Taxonomy" id="280463"/>
    <lineage>
        <taxon>Eukaryota</taxon>
        <taxon>Haptista</taxon>
        <taxon>Haptophyta</taxon>
        <taxon>Prymnesiophyceae</taxon>
        <taxon>Isochrysidales</taxon>
        <taxon>Noelaerhabdaceae</taxon>
        <taxon>Emiliania</taxon>
    </lineage>
</organism>
<evidence type="ECO:0000256" key="3">
    <source>
        <dbReference type="PIRSR" id="PIRSR617939-1"/>
    </source>
</evidence>
<protein>
    <recommendedName>
        <fullName evidence="1">gamma-glutamylcyclotransferase</fullName>
        <ecNumber evidence="1">4.3.2.9</ecNumber>
    </recommendedName>
</protein>
<dbReference type="HOGENOM" id="CLU_800310_0_0_1"/>
<evidence type="ECO:0000256" key="5">
    <source>
        <dbReference type="SAM" id="MobiDB-lite"/>
    </source>
</evidence>
<feature type="binding site" evidence="4">
    <location>
        <position position="153"/>
    </location>
    <ligand>
        <name>substrate</name>
    </ligand>
</feature>
<dbReference type="AlphaFoldDB" id="A0A0D3JI39"/>
<reference evidence="7" key="1">
    <citation type="journal article" date="2013" name="Nature">
        <title>Pan genome of the phytoplankton Emiliania underpins its global distribution.</title>
        <authorList>
            <person name="Read B.A."/>
            <person name="Kegel J."/>
            <person name="Klute M.J."/>
            <person name="Kuo A."/>
            <person name="Lefebvre S.C."/>
            <person name="Maumus F."/>
            <person name="Mayer C."/>
            <person name="Miller J."/>
            <person name="Monier A."/>
            <person name="Salamov A."/>
            <person name="Young J."/>
            <person name="Aguilar M."/>
            <person name="Claverie J.M."/>
            <person name="Frickenhaus S."/>
            <person name="Gonzalez K."/>
            <person name="Herman E.K."/>
            <person name="Lin Y.C."/>
            <person name="Napier J."/>
            <person name="Ogata H."/>
            <person name="Sarno A.F."/>
            <person name="Shmutz J."/>
            <person name="Schroeder D."/>
            <person name="de Vargas C."/>
            <person name="Verret F."/>
            <person name="von Dassow P."/>
            <person name="Valentin K."/>
            <person name="Van de Peer Y."/>
            <person name="Wheeler G."/>
            <person name="Dacks J.B."/>
            <person name="Delwiche C.F."/>
            <person name="Dyhrman S.T."/>
            <person name="Glockner G."/>
            <person name="John U."/>
            <person name="Richards T."/>
            <person name="Worden A.Z."/>
            <person name="Zhang X."/>
            <person name="Grigoriev I.V."/>
            <person name="Allen A.E."/>
            <person name="Bidle K."/>
            <person name="Borodovsky M."/>
            <person name="Bowler C."/>
            <person name="Brownlee C."/>
            <person name="Cock J.M."/>
            <person name="Elias M."/>
            <person name="Gladyshev V.N."/>
            <person name="Groth M."/>
            <person name="Guda C."/>
            <person name="Hadaegh A."/>
            <person name="Iglesias-Rodriguez M.D."/>
            <person name="Jenkins J."/>
            <person name="Jones B.M."/>
            <person name="Lawson T."/>
            <person name="Leese F."/>
            <person name="Lindquist E."/>
            <person name="Lobanov A."/>
            <person name="Lomsadze A."/>
            <person name="Malik S.B."/>
            <person name="Marsh M.E."/>
            <person name="Mackinder L."/>
            <person name="Mock T."/>
            <person name="Mueller-Roeber B."/>
            <person name="Pagarete A."/>
            <person name="Parker M."/>
            <person name="Probert I."/>
            <person name="Quesneville H."/>
            <person name="Raines C."/>
            <person name="Rensing S.A."/>
            <person name="Riano-Pachon D.M."/>
            <person name="Richier S."/>
            <person name="Rokitta S."/>
            <person name="Shiraiwa Y."/>
            <person name="Soanes D.M."/>
            <person name="van der Giezen M."/>
            <person name="Wahlund T.M."/>
            <person name="Williams B."/>
            <person name="Wilson W."/>
            <person name="Wolfe G."/>
            <person name="Wurch L.L."/>
        </authorList>
    </citation>
    <scope>NUCLEOTIDE SEQUENCE</scope>
</reference>
<reference evidence="6" key="2">
    <citation type="submission" date="2024-10" db="UniProtKB">
        <authorList>
            <consortium name="EnsemblProtists"/>
        </authorList>
    </citation>
    <scope>IDENTIFICATION</scope>
</reference>
<accession>A0A0D3JI39</accession>
<evidence type="ECO:0000256" key="1">
    <source>
        <dbReference type="ARBA" id="ARBA00012346"/>
    </source>
</evidence>